<dbReference type="Proteomes" id="UP000028098">
    <property type="component" value="Unassembled WGS sequence"/>
</dbReference>
<dbReference type="AlphaFoldDB" id="A0A081R475"/>
<sequence>MLTSMILGILTIVLALAFSLLHLAAAFSAMKQKNYSLGNKCILVGSCLTSLALAIFYFVPLATILLWIVGSSIVCYGAYWNGQQKEKQHISHHIVRITTAIIITVLFILL</sequence>
<accession>A0A081R475</accession>
<evidence type="ECO:0000313" key="3">
    <source>
        <dbReference type="Proteomes" id="UP000028098"/>
    </source>
</evidence>
<dbReference type="RefSeq" id="WP_042902620.1">
    <property type="nucleotide sequence ID" value="NZ_CAJTEH010000001.1"/>
</dbReference>
<dbReference type="EMBL" id="JPGB01000005">
    <property type="protein sequence ID" value="KEQ49998.1"/>
    <property type="molecule type" value="Genomic_DNA"/>
</dbReference>
<proteinExistence type="predicted"/>
<evidence type="ECO:0000313" key="2">
    <source>
        <dbReference type="EMBL" id="KEQ49998.1"/>
    </source>
</evidence>
<feature type="transmembrane region" description="Helical" evidence="1">
    <location>
        <begin position="93"/>
        <end position="109"/>
    </location>
</feature>
<comment type="caution">
    <text evidence="2">The sequence shown here is derived from an EMBL/GenBank/DDBJ whole genome shotgun (WGS) entry which is preliminary data.</text>
</comment>
<keyword evidence="1" id="KW-0812">Transmembrane</keyword>
<reference evidence="2 3" key="1">
    <citation type="submission" date="2014-05" db="EMBL/GenBank/DDBJ databases">
        <authorList>
            <person name="Daugherty S.C."/>
            <person name="Tallon L.J."/>
            <person name="Sadzewicz L."/>
            <person name="Kilian M."/>
            <person name="Tettelin H."/>
        </authorList>
    </citation>
    <scope>NUCLEOTIDE SEQUENCE [LARGE SCALE GENOMIC DNA]</scope>
    <source>
        <strain evidence="2 3">SK143</strain>
    </source>
</reference>
<gene>
    <name evidence="2" type="ORF">SK143_1119</name>
</gene>
<keyword evidence="1" id="KW-1133">Transmembrane helix</keyword>
<name>A0A081R475_STROR</name>
<organism evidence="2 3">
    <name type="scientific">Streptococcus oralis</name>
    <dbReference type="NCBI Taxonomy" id="1303"/>
    <lineage>
        <taxon>Bacteria</taxon>
        <taxon>Bacillati</taxon>
        <taxon>Bacillota</taxon>
        <taxon>Bacilli</taxon>
        <taxon>Lactobacillales</taxon>
        <taxon>Streptococcaceae</taxon>
        <taxon>Streptococcus</taxon>
    </lineage>
</organism>
<dbReference type="PATRIC" id="fig|1303.44.peg.1055"/>
<evidence type="ECO:0000256" key="1">
    <source>
        <dbReference type="SAM" id="Phobius"/>
    </source>
</evidence>
<feature type="transmembrane region" description="Helical" evidence="1">
    <location>
        <begin position="6"/>
        <end position="29"/>
    </location>
</feature>
<protein>
    <submittedName>
        <fullName evidence="2">Putative membrane protein</fullName>
    </submittedName>
</protein>
<keyword evidence="1" id="KW-0472">Membrane</keyword>